<keyword evidence="4" id="KW-1185">Reference proteome</keyword>
<dbReference type="STRING" id="1314674.A0A0D7ASP1"/>
<dbReference type="PANTHER" id="PTHR43968">
    <property type="match status" value="1"/>
</dbReference>
<organism evidence="3 4">
    <name type="scientific">Cylindrobasidium torrendii FP15055 ss-10</name>
    <dbReference type="NCBI Taxonomy" id="1314674"/>
    <lineage>
        <taxon>Eukaryota</taxon>
        <taxon>Fungi</taxon>
        <taxon>Dikarya</taxon>
        <taxon>Basidiomycota</taxon>
        <taxon>Agaricomycotina</taxon>
        <taxon>Agaricomycetes</taxon>
        <taxon>Agaricomycetidae</taxon>
        <taxon>Agaricales</taxon>
        <taxon>Marasmiineae</taxon>
        <taxon>Physalacriaceae</taxon>
        <taxon>Cylindrobasidium</taxon>
    </lineage>
</organism>
<dbReference type="SUPFAM" id="SSF52833">
    <property type="entry name" value="Thioredoxin-like"/>
    <property type="match status" value="1"/>
</dbReference>
<dbReference type="EMBL" id="KN880960">
    <property type="protein sequence ID" value="KIY61378.1"/>
    <property type="molecule type" value="Genomic_DNA"/>
</dbReference>
<protein>
    <recommendedName>
        <fullName evidence="5">Glutathione S-transferase</fullName>
    </recommendedName>
</protein>
<proteinExistence type="predicted"/>
<dbReference type="InterPro" id="IPR040079">
    <property type="entry name" value="Glutathione_S-Trfase"/>
</dbReference>
<feature type="domain" description="GST N-terminal" evidence="1">
    <location>
        <begin position="2"/>
        <end position="93"/>
    </location>
</feature>
<dbReference type="CDD" id="cd00570">
    <property type="entry name" value="GST_N_family"/>
    <property type="match status" value="1"/>
</dbReference>
<dbReference type="InterPro" id="IPR050983">
    <property type="entry name" value="GST_Omega/HSP26"/>
</dbReference>
<dbReference type="CDD" id="cd00299">
    <property type="entry name" value="GST_C_family"/>
    <property type="match status" value="1"/>
</dbReference>
<dbReference type="InterPro" id="IPR004045">
    <property type="entry name" value="Glutathione_S-Trfase_N"/>
</dbReference>
<dbReference type="InterPro" id="IPR036282">
    <property type="entry name" value="Glutathione-S-Trfase_C_sf"/>
</dbReference>
<sequence>MTQLTLYTFRACPYAHRVEIALAEVGAEFKRFEIDLANKPEWYALKVNPAGKVPTLAYGGPDVPPDEPSPGSVKIPESLVLLQLIPELFPHASTLIPSDPIVLAQARLFIESFSNTFVPAYIALLFRGDADGEDRLKAAMDSVIQTRREHGKRYAVSNEFTIADAAVLPFIARAEVLFGGDFGNAEAPRGSRLIAETKADPKYQPFWEYFELLKERESFKATWWPDAILETARRMFAK</sequence>
<feature type="domain" description="GST C-terminal" evidence="2">
    <location>
        <begin position="99"/>
        <end position="224"/>
    </location>
</feature>
<name>A0A0D7ASP1_9AGAR</name>
<gene>
    <name evidence="3" type="ORF">CYLTODRAFT_427565</name>
</gene>
<dbReference type="SFLD" id="SFLDS00019">
    <property type="entry name" value="Glutathione_Transferase_(cytos"/>
    <property type="match status" value="1"/>
</dbReference>
<dbReference type="SUPFAM" id="SSF47616">
    <property type="entry name" value="GST C-terminal domain-like"/>
    <property type="match status" value="1"/>
</dbReference>
<evidence type="ECO:0000259" key="2">
    <source>
        <dbReference type="PROSITE" id="PS50405"/>
    </source>
</evidence>
<dbReference type="InterPro" id="IPR010987">
    <property type="entry name" value="Glutathione-S-Trfase_C-like"/>
</dbReference>
<evidence type="ECO:0000259" key="1">
    <source>
        <dbReference type="PROSITE" id="PS50404"/>
    </source>
</evidence>
<dbReference type="PANTHER" id="PTHR43968:SF6">
    <property type="entry name" value="GLUTATHIONE S-TRANSFERASE OMEGA"/>
    <property type="match status" value="1"/>
</dbReference>
<accession>A0A0D7ASP1</accession>
<dbReference type="OrthoDB" id="202840at2759"/>
<reference evidence="3 4" key="1">
    <citation type="journal article" date="2015" name="Fungal Genet. Biol.">
        <title>Evolution of novel wood decay mechanisms in Agaricales revealed by the genome sequences of Fistulina hepatica and Cylindrobasidium torrendii.</title>
        <authorList>
            <person name="Floudas D."/>
            <person name="Held B.W."/>
            <person name="Riley R."/>
            <person name="Nagy L.G."/>
            <person name="Koehler G."/>
            <person name="Ransdell A.S."/>
            <person name="Younus H."/>
            <person name="Chow J."/>
            <person name="Chiniquy J."/>
            <person name="Lipzen A."/>
            <person name="Tritt A."/>
            <person name="Sun H."/>
            <person name="Haridas S."/>
            <person name="LaButti K."/>
            <person name="Ohm R.A."/>
            <person name="Kues U."/>
            <person name="Blanchette R.A."/>
            <person name="Grigoriev I.V."/>
            <person name="Minto R.E."/>
            <person name="Hibbett D.S."/>
        </authorList>
    </citation>
    <scope>NUCLEOTIDE SEQUENCE [LARGE SCALE GENOMIC DNA]</scope>
    <source>
        <strain evidence="3 4">FP15055 ss-10</strain>
    </source>
</reference>
<dbReference type="AlphaFoldDB" id="A0A0D7ASP1"/>
<dbReference type="PROSITE" id="PS50405">
    <property type="entry name" value="GST_CTER"/>
    <property type="match status" value="1"/>
</dbReference>
<dbReference type="Gene3D" id="3.40.30.10">
    <property type="entry name" value="Glutaredoxin"/>
    <property type="match status" value="1"/>
</dbReference>
<dbReference type="SFLD" id="SFLDG00358">
    <property type="entry name" value="Main_(cytGST)"/>
    <property type="match status" value="1"/>
</dbReference>
<dbReference type="Gene3D" id="1.20.1050.10">
    <property type="match status" value="1"/>
</dbReference>
<dbReference type="InterPro" id="IPR036249">
    <property type="entry name" value="Thioredoxin-like_sf"/>
</dbReference>
<dbReference type="GO" id="GO:0005737">
    <property type="term" value="C:cytoplasm"/>
    <property type="evidence" value="ECO:0007669"/>
    <property type="project" value="TreeGrafter"/>
</dbReference>
<evidence type="ECO:0000313" key="3">
    <source>
        <dbReference type="EMBL" id="KIY61378.1"/>
    </source>
</evidence>
<dbReference type="Proteomes" id="UP000054007">
    <property type="component" value="Unassembled WGS sequence"/>
</dbReference>
<evidence type="ECO:0008006" key="5">
    <source>
        <dbReference type="Google" id="ProtNLM"/>
    </source>
</evidence>
<dbReference type="Pfam" id="PF13417">
    <property type="entry name" value="GST_N_3"/>
    <property type="match status" value="1"/>
</dbReference>
<evidence type="ECO:0000313" key="4">
    <source>
        <dbReference type="Proteomes" id="UP000054007"/>
    </source>
</evidence>
<dbReference type="PROSITE" id="PS50404">
    <property type="entry name" value="GST_NTER"/>
    <property type="match status" value="1"/>
</dbReference>